<protein>
    <submittedName>
        <fullName evidence="2">Uncharacterized protein</fullName>
    </submittedName>
</protein>
<dbReference type="OMA" id="WHREITE"/>
<dbReference type="InterPro" id="IPR004158">
    <property type="entry name" value="DUF247_pln"/>
</dbReference>
<organism evidence="2 3">
    <name type="scientific">Chenopodium quinoa</name>
    <name type="common">Quinoa</name>
    <dbReference type="NCBI Taxonomy" id="63459"/>
    <lineage>
        <taxon>Eukaryota</taxon>
        <taxon>Viridiplantae</taxon>
        <taxon>Streptophyta</taxon>
        <taxon>Embryophyta</taxon>
        <taxon>Tracheophyta</taxon>
        <taxon>Spermatophyta</taxon>
        <taxon>Magnoliopsida</taxon>
        <taxon>eudicotyledons</taxon>
        <taxon>Gunneridae</taxon>
        <taxon>Pentapetalae</taxon>
        <taxon>Caryophyllales</taxon>
        <taxon>Chenopodiaceae</taxon>
        <taxon>Chenopodioideae</taxon>
        <taxon>Atripliceae</taxon>
        <taxon>Chenopodium</taxon>
    </lineage>
</organism>
<evidence type="ECO:0000256" key="1">
    <source>
        <dbReference type="SAM" id="Phobius"/>
    </source>
</evidence>
<dbReference type="PANTHER" id="PTHR31170:SF20">
    <property type="entry name" value="DUF247 DOMAIN PROTEIN"/>
    <property type="match status" value="1"/>
</dbReference>
<dbReference type="Pfam" id="PF03140">
    <property type="entry name" value="DUF247"/>
    <property type="match status" value="1"/>
</dbReference>
<keyword evidence="1" id="KW-0472">Membrane</keyword>
<reference evidence="2" key="2">
    <citation type="submission" date="2021-03" db="UniProtKB">
        <authorList>
            <consortium name="EnsemblPlants"/>
        </authorList>
    </citation>
    <scope>IDENTIFICATION</scope>
</reference>
<keyword evidence="1" id="KW-0812">Transmembrane</keyword>
<evidence type="ECO:0000313" key="2">
    <source>
        <dbReference type="EnsemblPlants" id="AUR62013796-RA:cds"/>
    </source>
</evidence>
<reference evidence="2" key="1">
    <citation type="journal article" date="2017" name="Nature">
        <title>The genome of Chenopodium quinoa.</title>
        <authorList>
            <person name="Jarvis D.E."/>
            <person name="Ho Y.S."/>
            <person name="Lightfoot D.J."/>
            <person name="Schmoeckel S.M."/>
            <person name="Li B."/>
            <person name="Borm T.J.A."/>
            <person name="Ohyanagi H."/>
            <person name="Mineta K."/>
            <person name="Michell C.T."/>
            <person name="Saber N."/>
            <person name="Kharbatia N.M."/>
            <person name="Rupper R.R."/>
            <person name="Sharp A.R."/>
            <person name="Dally N."/>
            <person name="Boughton B.A."/>
            <person name="Woo Y.H."/>
            <person name="Gao G."/>
            <person name="Schijlen E.G.W.M."/>
            <person name="Guo X."/>
            <person name="Momin A.A."/>
            <person name="Negrao S."/>
            <person name="Al-Babili S."/>
            <person name="Gehring C."/>
            <person name="Roessner U."/>
            <person name="Jung C."/>
            <person name="Murphy K."/>
            <person name="Arold S.T."/>
            <person name="Gojobori T."/>
            <person name="van der Linden C.G."/>
            <person name="van Loo E.N."/>
            <person name="Jellen E.N."/>
            <person name="Maughan P.J."/>
            <person name="Tester M."/>
        </authorList>
    </citation>
    <scope>NUCLEOTIDE SEQUENCE [LARGE SCALE GENOMIC DNA]</scope>
    <source>
        <strain evidence="2">cv. PI 614886</strain>
    </source>
</reference>
<sequence length="447" mass="51515">MDAKIEHTVRCLEEELKSVSNKIPKWSIFRIPKRLRHVNPEAYTPHLISIGPLHHGNNSLSYMEKHKQNYLFALLSRTGSDYSKVLDACVRTMVGIESQADNCYAGHIPNDGLNLSKILITDSCFIIELFLRYYWEVVVGNKDDILRLSDCKLLSRPNNTTCMNDDPIFQSNWIISTLRRDLALLENQIPLFVLQELLNTLATVACCRNSLQNNLLAGLIFQFFKPDLCSNPERNREAAPSQQQHRHLLHLLHIFHLPAGNRRGQSGDSTGRKVKFIDTNVTNLIDVGMKLRVKQDSGLFNFNFDNNGVLEIPQLRIHEWSDSLFRNLMAFEHCFHGGGQFIASYINLMNCLIENKDDVKLLKGKQIITNELGGAEYMVDFFKEICEQVVIQDFYFHDSCEKINKYYQSRWRRYIHDLKKNYFATPWTTISLNVAALILCLATVQTV</sequence>
<name>A0A803LIJ9_CHEQI</name>
<dbReference type="AlphaFoldDB" id="A0A803LIJ9"/>
<accession>A0A803LIJ9</accession>
<dbReference type="Gramene" id="AUR62013796-RA">
    <property type="protein sequence ID" value="AUR62013796-RA:cds"/>
    <property type="gene ID" value="AUR62013796"/>
</dbReference>
<dbReference type="Proteomes" id="UP000596660">
    <property type="component" value="Unplaced"/>
</dbReference>
<evidence type="ECO:0000313" key="3">
    <source>
        <dbReference type="Proteomes" id="UP000596660"/>
    </source>
</evidence>
<keyword evidence="3" id="KW-1185">Reference proteome</keyword>
<dbReference type="EnsemblPlants" id="AUR62013796-RA">
    <property type="protein sequence ID" value="AUR62013796-RA:cds"/>
    <property type="gene ID" value="AUR62013796"/>
</dbReference>
<proteinExistence type="predicted"/>
<dbReference type="PANTHER" id="PTHR31170">
    <property type="entry name" value="BNAC04G53230D PROTEIN"/>
    <property type="match status" value="1"/>
</dbReference>
<feature type="transmembrane region" description="Helical" evidence="1">
    <location>
        <begin position="422"/>
        <end position="444"/>
    </location>
</feature>
<keyword evidence="1" id="KW-1133">Transmembrane helix</keyword>